<dbReference type="AlphaFoldDB" id="A0AAD7U8Q2"/>
<sequence>MDDDDDEVVSEVAVDLVSPESALFLVQYPVRSAARGEERFVGARFRPKNRMVELATAVDTRSPHHDSQRQDLRRRTLNSGLVQPATNYAVAVKRDGILFLAPLETTLQLRPSFAHVDEEENGDATPKAPKLQAVRRQTARELAAQLSSYAHKRAQQEAEPWKDLTVHHADSREASRLRDSITNLKKKKTAAVMDCSDD</sequence>
<dbReference type="PANTHER" id="PTHR12069">
    <property type="entry name" value="DNA-DIRECTED RNA POLYMERASES III 80 KDA POLYPEPTIDE RNA POLYMERASE III SUBUNIT 5"/>
    <property type="match status" value="1"/>
</dbReference>
<reference evidence="2" key="1">
    <citation type="submission" date="2023-01" db="EMBL/GenBank/DDBJ databases">
        <title>Metagenome sequencing of chrysophaentin producing Chrysophaeum taylorii.</title>
        <authorList>
            <person name="Davison J."/>
            <person name="Bewley C."/>
        </authorList>
    </citation>
    <scope>NUCLEOTIDE SEQUENCE</scope>
    <source>
        <strain evidence="2">NIES-1699</strain>
    </source>
</reference>
<dbReference type="InterPro" id="IPR006886">
    <property type="entry name" value="RNA_pol_III_Rpc5"/>
</dbReference>
<evidence type="ECO:0000313" key="3">
    <source>
        <dbReference type="Proteomes" id="UP001230188"/>
    </source>
</evidence>
<dbReference type="GO" id="GO:0042797">
    <property type="term" value="P:tRNA transcription by RNA polymerase III"/>
    <property type="evidence" value="ECO:0007669"/>
    <property type="project" value="TreeGrafter"/>
</dbReference>
<name>A0AAD7U8Q2_9STRA</name>
<evidence type="ECO:0000256" key="1">
    <source>
        <dbReference type="SAM" id="MobiDB-lite"/>
    </source>
</evidence>
<evidence type="ECO:0000313" key="2">
    <source>
        <dbReference type="EMBL" id="KAJ8600317.1"/>
    </source>
</evidence>
<proteinExistence type="predicted"/>
<accession>A0AAD7U8Q2</accession>
<dbReference type="PANTHER" id="PTHR12069:SF0">
    <property type="entry name" value="DNA-DIRECTED RNA POLYMERASE III SUBUNIT RPC5"/>
    <property type="match status" value="1"/>
</dbReference>
<protein>
    <submittedName>
        <fullName evidence="2">Uncharacterized protein</fullName>
    </submittedName>
</protein>
<dbReference type="GO" id="GO:0005666">
    <property type="term" value="C:RNA polymerase III complex"/>
    <property type="evidence" value="ECO:0007669"/>
    <property type="project" value="TreeGrafter"/>
</dbReference>
<gene>
    <name evidence="2" type="ORF">CTAYLR_000624</name>
</gene>
<dbReference type="Pfam" id="PF04801">
    <property type="entry name" value="RPC5"/>
    <property type="match status" value="1"/>
</dbReference>
<comment type="caution">
    <text evidence="2">The sequence shown here is derived from an EMBL/GenBank/DDBJ whole genome shotgun (WGS) entry which is preliminary data.</text>
</comment>
<organism evidence="2 3">
    <name type="scientific">Chrysophaeum taylorii</name>
    <dbReference type="NCBI Taxonomy" id="2483200"/>
    <lineage>
        <taxon>Eukaryota</taxon>
        <taxon>Sar</taxon>
        <taxon>Stramenopiles</taxon>
        <taxon>Ochrophyta</taxon>
        <taxon>Pelagophyceae</taxon>
        <taxon>Pelagomonadales</taxon>
        <taxon>Pelagomonadaceae</taxon>
        <taxon>Chrysophaeum</taxon>
    </lineage>
</organism>
<feature type="compositionally biased region" description="Basic and acidic residues" evidence="1">
    <location>
        <begin position="154"/>
        <end position="172"/>
    </location>
</feature>
<keyword evidence="3" id="KW-1185">Reference proteome</keyword>
<feature type="region of interest" description="Disordered" evidence="1">
    <location>
        <begin position="153"/>
        <end position="172"/>
    </location>
</feature>
<dbReference type="Proteomes" id="UP001230188">
    <property type="component" value="Unassembled WGS sequence"/>
</dbReference>
<dbReference type="EMBL" id="JAQMWT010000524">
    <property type="protein sequence ID" value="KAJ8600317.1"/>
    <property type="molecule type" value="Genomic_DNA"/>
</dbReference>